<name>Q5VRI6_ORYSJ</name>
<reference evidence="3" key="2">
    <citation type="journal article" date="2008" name="Nucleic Acids Res.">
        <title>The rice annotation project database (RAP-DB): 2008 update.</title>
        <authorList>
            <consortium name="The rice annotation project (RAP)"/>
        </authorList>
    </citation>
    <scope>GENOME REANNOTATION</scope>
    <source>
        <strain evidence="3">cv. Nipponbare</strain>
    </source>
</reference>
<dbReference type="AlphaFoldDB" id="Q5VRI6"/>
<evidence type="ECO:0000313" key="3">
    <source>
        <dbReference type="Proteomes" id="UP000000763"/>
    </source>
</evidence>
<gene>
    <name evidence="2" type="primary">OSJNBa0075G19.12</name>
</gene>
<evidence type="ECO:0000256" key="1">
    <source>
        <dbReference type="SAM" id="MobiDB-lite"/>
    </source>
</evidence>
<accession>Q5VRI6</accession>
<feature type="region of interest" description="Disordered" evidence="1">
    <location>
        <begin position="1"/>
        <end position="39"/>
    </location>
</feature>
<sequence>MATTVDGDGGDGEWQGGDGKAAEAARIHAAPPESMSPLVGTEATEVGRRWIQMTATATSGTTGDGAHDDDSGWRPRQRWWRSGVGSRCSSSCSPPPAPQQPRHGPLLAGGSGPVPAVEELRRTILEMQAAHRSCGLPFL</sequence>
<dbReference type="EMBL" id="AP002842">
    <property type="protein sequence ID" value="BAD67941.1"/>
    <property type="molecule type" value="Genomic_DNA"/>
</dbReference>
<organism evidence="2 3">
    <name type="scientific">Oryza sativa subsp. japonica</name>
    <name type="common">Rice</name>
    <dbReference type="NCBI Taxonomy" id="39947"/>
    <lineage>
        <taxon>Eukaryota</taxon>
        <taxon>Viridiplantae</taxon>
        <taxon>Streptophyta</taxon>
        <taxon>Embryophyta</taxon>
        <taxon>Tracheophyta</taxon>
        <taxon>Spermatophyta</taxon>
        <taxon>Magnoliopsida</taxon>
        <taxon>Liliopsida</taxon>
        <taxon>Poales</taxon>
        <taxon>Poaceae</taxon>
        <taxon>BOP clade</taxon>
        <taxon>Oryzoideae</taxon>
        <taxon>Oryzeae</taxon>
        <taxon>Oryzinae</taxon>
        <taxon>Oryza</taxon>
        <taxon>Oryza sativa</taxon>
    </lineage>
</organism>
<feature type="region of interest" description="Disordered" evidence="1">
    <location>
        <begin position="52"/>
        <end position="114"/>
    </location>
</feature>
<evidence type="ECO:0000313" key="2">
    <source>
        <dbReference type="EMBL" id="BAD67941.1"/>
    </source>
</evidence>
<proteinExistence type="predicted"/>
<protein>
    <submittedName>
        <fullName evidence="2">Uncharacterized protein</fullName>
    </submittedName>
</protein>
<reference evidence="3" key="1">
    <citation type="journal article" date="2005" name="Nature">
        <title>The map-based sequence of the rice genome.</title>
        <authorList>
            <consortium name="International rice genome sequencing project (IRGSP)"/>
            <person name="Matsumoto T."/>
            <person name="Wu J."/>
            <person name="Kanamori H."/>
            <person name="Katayose Y."/>
            <person name="Fujisawa M."/>
            <person name="Namiki N."/>
            <person name="Mizuno H."/>
            <person name="Yamamoto K."/>
            <person name="Antonio B.A."/>
            <person name="Baba T."/>
            <person name="Sakata K."/>
            <person name="Nagamura Y."/>
            <person name="Aoki H."/>
            <person name="Arikawa K."/>
            <person name="Arita K."/>
            <person name="Bito T."/>
            <person name="Chiden Y."/>
            <person name="Fujitsuka N."/>
            <person name="Fukunaka R."/>
            <person name="Hamada M."/>
            <person name="Harada C."/>
            <person name="Hayashi A."/>
            <person name="Hijishita S."/>
            <person name="Honda M."/>
            <person name="Hosokawa S."/>
            <person name="Ichikawa Y."/>
            <person name="Idonuma A."/>
            <person name="Iijima M."/>
            <person name="Ikeda M."/>
            <person name="Ikeno M."/>
            <person name="Ito K."/>
            <person name="Ito S."/>
            <person name="Ito T."/>
            <person name="Ito Y."/>
            <person name="Ito Y."/>
            <person name="Iwabuchi A."/>
            <person name="Kamiya K."/>
            <person name="Karasawa W."/>
            <person name="Kurita K."/>
            <person name="Katagiri S."/>
            <person name="Kikuta A."/>
            <person name="Kobayashi H."/>
            <person name="Kobayashi N."/>
            <person name="Machita K."/>
            <person name="Maehara T."/>
            <person name="Masukawa M."/>
            <person name="Mizubayashi T."/>
            <person name="Mukai Y."/>
            <person name="Nagasaki H."/>
            <person name="Nagata Y."/>
            <person name="Naito S."/>
            <person name="Nakashima M."/>
            <person name="Nakama Y."/>
            <person name="Nakamichi Y."/>
            <person name="Nakamura M."/>
            <person name="Meguro A."/>
            <person name="Negishi M."/>
            <person name="Ohta I."/>
            <person name="Ohta T."/>
            <person name="Okamoto M."/>
            <person name="Ono N."/>
            <person name="Saji S."/>
            <person name="Sakaguchi M."/>
            <person name="Sakai K."/>
            <person name="Shibata M."/>
            <person name="Shimokawa T."/>
            <person name="Song J."/>
            <person name="Takazaki Y."/>
            <person name="Terasawa K."/>
            <person name="Tsugane M."/>
            <person name="Tsuji K."/>
            <person name="Ueda S."/>
            <person name="Waki K."/>
            <person name="Yamagata H."/>
            <person name="Yamamoto M."/>
            <person name="Yamamoto S."/>
            <person name="Yamane H."/>
            <person name="Yoshiki S."/>
            <person name="Yoshihara R."/>
            <person name="Yukawa K."/>
            <person name="Zhong H."/>
            <person name="Yano M."/>
            <person name="Yuan Q."/>
            <person name="Ouyang S."/>
            <person name="Liu J."/>
            <person name="Jones K.M."/>
            <person name="Gansberger K."/>
            <person name="Moffat K."/>
            <person name="Hill J."/>
            <person name="Bera J."/>
            <person name="Fadrosh D."/>
            <person name="Jin S."/>
            <person name="Johri S."/>
            <person name="Kim M."/>
            <person name="Overton L."/>
            <person name="Reardon M."/>
            <person name="Tsitrin T."/>
            <person name="Vuong H."/>
            <person name="Weaver B."/>
            <person name="Ciecko A."/>
            <person name="Tallon L."/>
            <person name="Jackson J."/>
            <person name="Pai G."/>
            <person name="Aken S.V."/>
            <person name="Utterback T."/>
            <person name="Reidmuller S."/>
            <person name="Feldblyum T."/>
            <person name="Hsiao J."/>
            <person name="Zismann V."/>
            <person name="Iobst S."/>
            <person name="de Vazeille A.R."/>
            <person name="Buell C.R."/>
            <person name="Ying K."/>
            <person name="Li Y."/>
            <person name="Lu T."/>
            <person name="Huang Y."/>
            <person name="Zhao Q."/>
            <person name="Feng Q."/>
            <person name="Zhang L."/>
            <person name="Zhu J."/>
            <person name="Weng Q."/>
            <person name="Mu J."/>
            <person name="Lu Y."/>
            <person name="Fan D."/>
            <person name="Liu Y."/>
            <person name="Guan J."/>
            <person name="Zhang Y."/>
            <person name="Yu S."/>
            <person name="Liu X."/>
            <person name="Zhang Y."/>
            <person name="Hong G."/>
            <person name="Han B."/>
            <person name="Choisne N."/>
            <person name="Demange N."/>
            <person name="Orjeda G."/>
            <person name="Samain S."/>
            <person name="Cattolico L."/>
            <person name="Pelletier E."/>
            <person name="Couloux A."/>
            <person name="Segurens B."/>
            <person name="Wincker P."/>
            <person name="D'Hont A."/>
            <person name="Scarpelli C."/>
            <person name="Weissenbach J."/>
            <person name="Salanoubat M."/>
            <person name="Quetier F."/>
            <person name="Yu Y."/>
            <person name="Kim H.R."/>
            <person name="Rambo T."/>
            <person name="Currie J."/>
            <person name="Collura K."/>
            <person name="Luo M."/>
            <person name="Yang T."/>
            <person name="Ammiraju J.S.S."/>
            <person name="Engler F."/>
            <person name="Soderlund C."/>
            <person name="Wing R.A."/>
            <person name="Palmer L.E."/>
            <person name="de la Bastide M."/>
            <person name="Spiegel L."/>
            <person name="Nascimento L."/>
            <person name="Zutavern T."/>
            <person name="O'Shaughnessy A."/>
            <person name="Dike S."/>
            <person name="Dedhia N."/>
            <person name="Preston R."/>
            <person name="Balija V."/>
            <person name="McCombie W.R."/>
            <person name="Chow T."/>
            <person name="Chen H."/>
            <person name="Chung M."/>
            <person name="Chen C."/>
            <person name="Shaw J."/>
            <person name="Wu H."/>
            <person name="Hsiao K."/>
            <person name="Chao Y."/>
            <person name="Chu M."/>
            <person name="Cheng C."/>
            <person name="Hour A."/>
            <person name="Lee P."/>
            <person name="Lin S."/>
            <person name="Lin Y."/>
            <person name="Liou J."/>
            <person name="Liu S."/>
            <person name="Hsing Y."/>
            <person name="Raghuvanshi S."/>
            <person name="Mohanty A."/>
            <person name="Bharti A.K."/>
            <person name="Gaur A."/>
            <person name="Gupta V."/>
            <person name="Kumar D."/>
            <person name="Ravi V."/>
            <person name="Vij S."/>
            <person name="Kapur A."/>
            <person name="Khurana P."/>
            <person name="Khurana P."/>
            <person name="Khurana J.P."/>
            <person name="Tyagi A.K."/>
            <person name="Gaikwad K."/>
            <person name="Singh A."/>
            <person name="Dalal V."/>
            <person name="Srivastava S."/>
            <person name="Dixit A."/>
            <person name="Pal A.K."/>
            <person name="Ghazi I.A."/>
            <person name="Yadav M."/>
            <person name="Pandit A."/>
            <person name="Bhargava A."/>
            <person name="Sureshbabu K."/>
            <person name="Batra K."/>
            <person name="Sharma T.R."/>
            <person name="Mohapatra T."/>
            <person name="Singh N.K."/>
            <person name="Messing J."/>
            <person name="Nelson A.B."/>
            <person name="Fuks G."/>
            <person name="Kavchok S."/>
            <person name="Keizer G."/>
            <person name="Linton E."/>
            <person name="Llaca V."/>
            <person name="Song R."/>
            <person name="Tanyolac B."/>
            <person name="Young S."/>
            <person name="Ho-Il K."/>
            <person name="Hahn J.H."/>
            <person name="Sangsakoo G."/>
            <person name="Vanavichit A."/>
            <person name="de Mattos Luiz.A.T."/>
            <person name="Zimmer P.D."/>
            <person name="Malone G."/>
            <person name="Dellagostin O."/>
            <person name="de Oliveira A.C."/>
            <person name="Bevan M."/>
            <person name="Bancroft I."/>
            <person name="Minx P."/>
            <person name="Cordum H."/>
            <person name="Wilson R."/>
            <person name="Cheng Z."/>
            <person name="Jin W."/>
            <person name="Jiang J."/>
            <person name="Leong S.A."/>
            <person name="Iwama H."/>
            <person name="Gojobori T."/>
            <person name="Itoh T."/>
            <person name="Niimura Y."/>
            <person name="Fujii Y."/>
            <person name="Habara T."/>
            <person name="Sakai H."/>
            <person name="Sato Y."/>
            <person name="Wilson G."/>
            <person name="Kumar K."/>
            <person name="McCouch S."/>
            <person name="Juretic N."/>
            <person name="Hoen D."/>
            <person name="Wright S."/>
            <person name="Bruskiewich R."/>
            <person name="Bureau T."/>
            <person name="Miyao A."/>
            <person name="Hirochika H."/>
            <person name="Nishikawa T."/>
            <person name="Kadowaki K."/>
            <person name="Sugiura M."/>
            <person name="Burr B."/>
            <person name="Sasaki T."/>
        </authorList>
    </citation>
    <scope>NUCLEOTIDE SEQUENCE [LARGE SCALE GENOMIC DNA]</scope>
    <source>
        <strain evidence="3">cv. Nipponbare</strain>
    </source>
</reference>
<dbReference type="Proteomes" id="UP000000763">
    <property type="component" value="Chromosome 6"/>
</dbReference>